<evidence type="ECO:0000256" key="11">
    <source>
        <dbReference type="ARBA" id="ARBA00023175"/>
    </source>
</evidence>
<dbReference type="Gene3D" id="1.10.8.710">
    <property type="match status" value="1"/>
</dbReference>
<evidence type="ECO:0000256" key="8">
    <source>
        <dbReference type="ARBA" id="ARBA00023017"/>
    </source>
</evidence>
<dbReference type="Gene3D" id="3.40.50.300">
    <property type="entry name" value="P-loop containing nucleotide triphosphate hydrolases"/>
    <property type="match status" value="3"/>
</dbReference>
<dbReference type="InterPro" id="IPR002048">
    <property type="entry name" value="EF_hand_dom"/>
</dbReference>
<dbReference type="InterPro" id="IPR042228">
    <property type="entry name" value="Dynein_linker_3"/>
</dbReference>
<evidence type="ECO:0000256" key="9">
    <source>
        <dbReference type="ARBA" id="ARBA00023054"/>
    </source>
</evidence>
<evidence type="ECO:0000256" key="2">
    <source>
        <dbReference type="ARBA" id="ARBA00008887"/>
    </source>
</evidence>
<dbReference type="FunFam" id="1.10.8.710:FF:000004">
    <property type="entry name" value="Dynein axonemal heavy chain 6"/>
    <property type="match status" value="1"/>
</dbReference>
<dbReference type="FunFam" id="1.10.287.2620:FF:000002">
    <property type="entry name" value="Dynein heavy chain 2, axonemal"/>
    <property type="match status" value="1"/>
</dbReference>
<dbReference type="Pfam" id="PF12774">
    <property type="entry name" value="AAA_6"/>
    <property type="match status" value="1"/>
</dbReference>
<comment type="similarity">
    <text evidence="2">Belongs to the dynein heavy chain family.</text>
</comment>
<dbReference type="InterPro" id="IPR027417">
    <property type="entry name" value="P-loop_NTPase"/>
</dbReference>
<dbReference type="GO" id="GO:0005509">
    <property type="term" value="F:calcium ion binding"/>
    <property type="evidence" value="ECO:0007669"/>
    <property type="project" value="InterPro"/>
</dbReference>
<proteinExistence type="inferred from homology"/>
<dbReference type="GO" id="GO:0005930">
    <property type="term" value="C:axoneme"/>
    <property type="evidence" value="ECO:0007669"/>
    <property type="project" value="UniProtKB-SubCell"/>
</dbReference>
<evidence type="ECO:0000256" key="5">
    <source>
        <dbReference type="ARBA" id="ARBA00022737"/>
    </source>
</evidence>
<sequence>MSGWQRQPRIIAQPEAQDFTQLLDDSQWTQAATFVPTDRYTGPSARIGRYYRQGLNELDVRGLEEKRQERTAPVSPLRPTIERKGWAAGLACRPLLHPLAAGIPSAPDLSSSGLGILQRQKEAKLAEESRLYVGTARRQHLTGDAAMLERKMTYVRDEIDSSVLAPFNDAWMESAMQQVPTELAGVPTERVEDVLNAMVQEVHAEYEAGVKLSMIEYVLKSSQEGKRIEITQPPPKFETTTFHPSQDPSVAQCAAPKTHDSLALGAWHDAVLHGYESVERGLVVNNDGTMAMLELWTTYEPLRLCTLASLPHVTALEPDKFKDMQHTHCERVVQTLKKKWFTSVVDIFRREGGASSDEEPPASLLSAVSTLMFNQLRGLLHASIAEFVAFFETFVSSPDDFTDDRSAERLVSEAVGHRPLFVLKMQVEGESFKFTPNLPTLLKTVLGAVDHFVAMLNTIPRIEAEMGRTGGGQARLITVATVDDEVIVNAKARLHELVEANYEATAIMENAYTPLSYLLAAETEKKVVDFCNAKPPAAMPEVTAEIVKFDKAAKEVAKRSLAEVRFPLMVISAGMVKERLMTRATELMEKMRHSVKANFMATCHNLCSRYMDIFVRLGQHPNTDEEMVELENFLAESTGMLLTLNAELNEARKLLRFCTEQAVGFESEQLTTIGDTWLWPSKIKPKVTEANKKLKDERNRAEEELNMRKERFLEELDDYVRQAEEFANHSEIDKWQEHMATLGGLAAKIKDCKERAEGMNGEETLLGQPPTVFQQIVDVPTILAPHLALWTMVQDFTTGYQSWMHGPMSAIDPEVLESEVKGMYKGNIKILKGFESDSNPKARNSLKVSETLKERIGAFQAKLPLVVCLTNRGMRDRHWKDISKRTGQNISPNAATTLDQMLKLKLDKHQEVLDEVAGNASKEFSLEKALDKMLKDWQPLEYSMKEYRDTGTFIMSGSEEVQALLDDHIVKSQTMQGSPAIKPFEERARNWSNKLVLIQDLIDIWLKVQGVWQYLEPIFGSEDIMRQMPEEGKLFKKQDGMWRDNNKKVLKDVRVLVVADIPGMLESYREQHAMLEIVQKGLNDYLEMKRLYFPRFFFLSNDELLEILSETKDPLRVQPHLGKCFDGIGKLDFGEGNIIHGMFSAEGEKVSFGGETITPSSMVEAWLTLVEAFMFKSIDRVSNESLADYQKKPRDLWVQQWPGQVIILVGQIDWTTAIDGCLMTEGMGNKLLGEYHKKTIKDLDDIVTLVRGNLPKLARKAISPLIVIDVHARDVVGQLFEAGINGINDFDWLAQLRYYTAGENVLSSNGDPIYGMQIKMISTILPYGNEYLGLQGRLVVTPLTDRCYRTLMGALQLDLGGAPEGPAGTGKTETTKDLGKAIARQTIVMNCSDGLDYLAMAKFFKGLAASGAWACFDEFNRIELEVLSVIAQQILTIIRGKAARVKEFDFEGSHLPLKMTCNSFITMNPGYAGRAELPDNLKVLFRTVAMMVPDYAMIGEVMLLSSGYLEARPCARKIVQTYKLCSEQLSSQDHYDYGMRAVMAVLRAAANLKQMFPDANEGILMLRSIIDVNLPKFLQHDVPLFEGITSDLFPGVKLPEPDYVLLKETCAWHCKNDNLQLTELFFIKITQLYEMIIVRHGLMIVGYSYGAKTMMYRTLAAALTEMKARGAPQQAVSYYVLNPKSITMGQLYGQFDPVTHEWGDGILAVTYRYAAQQEKLYNNPDRQWVMFDGPLDAIWIENMNTVLDDNKKLCLMSGEMIGMSSVQSMIFEVQDLAVASPATVSRCGMVYTEPSQIGWEPLLESWLNTIPAPLEPHRAKLNNLFGWLVPPCLRFCRIACKATLEVGIQATDEVTRVRALFKLFTALTHMLDDPATAKAVEKELGAWVENLFLFSLIWSVAGVIVGDSRPKFDEFLRQMCAGKPPRGYDKVDGVFGTAQPWAKFLPEGEATCYEYMFNQETHKWMLWVDTIRKEDTKIPATATFETITVPTLDTARYSFLLDRLLKSDKPVLYVGPTGTGKTAYVQKLILALDAKEWSSIFVNFSAQTHCNQAQDIIDAKLDKRKKGVFGPPIGKRAVIFVDDLNMPALETYGAQPPIEILRQWMDHDGWYDRKELVFRKLVDLSFFAAMGPPGGGRNSISPRYMRHFNIIAYSTFDDASMQRIFQSIFDWWLTKEQFDMGFLKLSSSIIAATMDMYKAAMLNLLPTPSKSHYTFNLRDFARVVQGMLLSSKEDFEKPADLMLLWSHELFRVFYDRLTDDDDRLWFIEQMKVLTVNHFNVEMDKLFKEFDTNSNGEVDDDDVRYLLYSCYTDPKASKKSYRRVRDLPEFQKNMVQYLDDYNQISSKPMKLVLFLFAVEHVCKISRVLQMPRGNALLAGVGGSGRQSVTRLAAHLSDMEVFSIEVSKSYSLVDWREDIKKVLKRAGMEGKATVFLFADTQIKQEAYLEDINGLLNAGEVPNLFENSEKAEIADK</sequence>
<dbReference type="FunFam" id="3.20.180.20:FF:000003">
    <property type="entry name" value="Dynein heavy chain 12, axonemal"/>
    <property type="match status" value="1"/>
</dbReference>
<gene>
    <name evidence="16" type="ORF">Ctob_005853</name>
</gene>
<dbReference type="Proteomes" id="UP000037460">
    <property type="component" value="Unassembled WGS sequence"/>
</dbReference>
<dbReference type="Gene3D" id="1.10.472.130">
    <property type="match status" value="1"/>
</dbReference>
<dbReference type="Gene3D" id="3.20.180.20">
    <property type="entry name" value="Dynein heavy chain, N-terminal domain 2"/>
    <property type="match status" value="1"/>
</dbReference>
<dbReference type="Pfam" id="PF17852">
    <property type="entry name" value="Dynein_AAA_lid"/>
    <property type="match status" value="1"/>
</dbReference>
<dbReference type="GO" id="GO:0045505">
    <property type="term" value="F:dynein intermediate chain binding"/>
    <property type="evidence" value="ECO:0007669"/>
    <property type="project" value="InterPro"/>
</dbReference>
<dbReference type="PROSITE" id="PS50222">
    <property type="entry name" value="EF_HAND_2"/>
    <property type="match status" value="1"/>
</dbReference>
<evidence type="ECO:0000259" key="15">
    <source>
        <dbReference type="PROSITE" id="PS50222"/>
    </source>
</evidence>
<keyword evidence="11" id="KW-0505">Motor protein</keyword>
<dbReference type="InterPro" id="IPR042222">
    <property type="entry name" value="Dynein_2_N"/>
</dbReference>
<feature type="coiled-coil region" evidence="14">
    <location>
        <begin position="641"/>
        <end position="722"/>
    </location>
</feature>
<dbReference type="GO" id="GO:0005524">
    <property type="term" value="F:ATP binding"/>
    <property type="evidence" value="ECO:0007669"/>
    <property type="project" value="UniProtKB-KW"/>
</dbReference>
<keyword evidence="13" id="KW-0966">Cell projection</keyword>
<dbReference type="PROSITE" id="PS00018">
    <property type="entry name" value="EF_HAND_1"/>
    <property type="match status" value="1"/>
</dbReference>
<dbReference type="PANTHER" id="PTHR45703:SF1">
    <property type="entry name" value="DYNEINS HEAVY CHAIN"/>
    <property type="match status" value="1"/>
</dbReference>
<keyword evidence="17" id="KW-1185">Reference proteome</keyword>
<keyword evidence="5" id="KW-0677">Repeat</keyword>
<evidence type="ECO:0000256" key="6">
    <source>
        <dbReference type="ARBA" id="ARBA00022741"/>
    </source>
</evidence>
<dbReference type="EMBL" id="JWZX01003014">
    <property type="protein sequence ID" value="KOO25144.1"/>
    <property type="molecule type" value="Genomic_DNA"/>
</dbReference>
<evidence type="ECO:0000256" key="1">
    <source>
        <dbReference type="ARBA" id="ARBA00004430"/>
    </source>
</evidence>
<dbReference type="InterPro" id="IPR018247">
    <property type="entry name" value="EF_Hand_1_Ca_BS"/>
</dbReference>
<dbReference type="Gene3D" id="1.20.920.30">
    <property type="match status" value="1"/>
</dbReference>
<evidence type="ECO:0000256" key="13">
    <source>
        <dbReference type="ARBA" id="ARBA00023273"/>
    </source>
</evidence>
<dbReference type="FunFam" id="1.20.58.1120:FF:000001">
    <property type="entry name" value="dynein heavy chain 2, axonemal"/>
    <property type="match status" value="1"/>
</dbReference>
<keyword evidence="10" id="KW-0969">Cilium</keyword>
<dbReference type="PANTHER" id="PTHR45703">
    <property type="entry name" value="DYNEIN HEAVY CHAIN"/>
    <property type="match status" value="1"/>
</dbReference>
<keyword evidence="7" id="KW-0067">ATP-binding</keyword>
<accession>A0A0M0JEX6</accession>
<evidence type="ECO:0000313" key="17">
    <source>
        <dbReference type="Proteomes" id="UP000037460"/>
    </source>
</evidence>
<organism evidence="16 17">
    <name type="scientific">Chrysochromulina tobinii</name>
    <dbReference type="NCBI Taxonomy" id="1460289"/>
    <lineage>
        <taxon>Eukaryota</taxon>
        <taxon>Haptista</taxon>
        <taxon>Haptophyta</taxon>
        <taxon>Prymnesiophyceae</taxon>
        <taxon>Prymnesiales</taxon>
        <taxon>Chrysochromulinaceae</taxon>
        <taxon>Chrysochromulina</taxon>
    </lineage>
</organism>
<keyword evidence="3" id="KW-0963">Cytoplasm</keyword>
<dbReference type="InterPro" id="IPR041589">
    <property type="entry name" value="DNAH3_AAA_lid_1"/>
</dbReference>
<evidence type="ECO:0000256" key="7">
    <source>
        <dbReference type="ARBA" id="ARBA00022840"/>
    </source>
</evidence>
<evidence type="ECO:0000256" key="12">
    <source>
        <dbReference type="ARBA" id="ARBA00023212"/>
    </source>
</evidence>
<evidence type="ECO:0000256" key="3">
    <source>
        <dbReference type="ARBA" id="ARBA00022490"/>
    </source>
</evidence>
<dbReference type="InterPro" id="IPR043157">
    <property type="entry name" value="Dynein_AAA1S"/>
</dbReference>
<keyword evidence="12" id="KW-0206">Cytoskeleton</keyword>
<dbReference type="InterPro" id="IPR026983">
    <property type="entry name" value="DHC"/>
</dbReference>
<dbReference type="Pfam" id="PF12780">
    <property type="entry name" value="AAA_8"/>
    <property type="match status" value="1"/>
</dbReference>
<reference evidence="17" key="1">
    <citation type="journal article" date="2015" name="PLoS Genet.">
        <title>Genome Sequence and Transcriptome Analyses of Chrysochromulina tobin: Metabolic Tools for Enhanced Algal Fitness in the Prominent Order Prymnesiales (Haptophyceae).</title>
        <authorList>
            <person name="Hovde B.T."/>
            <person name="Deodato C.R."/>
            <person name="Hunsperger H.M."/>
            <person name="Ryken S.A."/>
            <person name="Yost W."/>
            <person name="Jha R.K."/>
            <person name="Patterson J."/>
            <person name="Monnat R.J. Jr."/>
            <person name="Barlow S.B."/>
            <person name="Starkenburg S.R."/>
            <person name="Cattolico R.A."/>
        </authorList>
    </citation>
    <scope>NUCLEOTIDE SEQUENCE</scope>
    <source>
        <strain evidence="17">CCMP291</strain>
    </source>
</reference>
<keyword evidence="8" id="KW-0243">Dynein</keyword>
<keyword evidence="9 14" id="KW-0175">Coiled coil</keyword>
<dbReference type="FunFam" id="3.40.50.300:FF:000044">
    <property type="entry name" value="Dynein heavy chain 5, axonemal"/>
    <property type="match status" value="1"/>
</dbReference>
<comment type="caution">
    <text evidence="16">The sequence shown here is derived from an EMBL/GenBank/DDBJ whole genome shotgun (WGS) entry which is preliminary data.</text>
</comment>
<dbReference type="InterPro" id="IPR024317">
    <property type="entry name" value="Dynein_heavy_chain_D4_dom"/>
</dbReference>
<dbReference type="SUPFAM" id="SSF52540">
    <property type="entry name" value="P-loop containing nucleoside triphosphate hydrolases"/>
    <property type="match status" value="4"/>
</dbReference>
<dbReference type="FunFam" id="1.20.140.100:FF:000004">
    <property type="entry name" value="Dynein axonemal heavy chain 6"/>
    <property type="match status" value="1"/>
</dbReference>
<dbReference type="Pfam" id="PF12775">
    <property type="entry name" value="AAA_7"/>
    <property type="match status" value="1"/>
</dbReference>
<keyword evidence="4" id="KW-0493">Microtubule</keyword>
<dbReference type="Pfam" id="PF08393">
    <property type="entry name" value="DHC_N2"/>
    <property type="match status" value="1"/>
</dbReference>
<dbReference type="GO" id="GO:0030286">
    <property type="term" value="C:dynein complex"/>
    <property type="evidence" value="ECO:0007669"/>
    <property type="project" value="UniProtKB-KW"/>
</dbReference>
<dbReference type="InterPro" id="IPR041466">
    <property type="entry name" value="Dynein_AAA5_ext"/>
</dbReference>
<dbReference type="InterPro" id="IPR035699">
    <property type="entry name" value="AAA_6"/>
</dbReference>
<dbReference type="GO" id="GO:0051959">
    <property type="term" value="F:dynein light intermediate chain binding"/>
    <property type="evidence" value="ECO:0007669"/>
    <property type="project" value="InterPro"/>
</dbReference>
<dbReference type="OrthoDB" id="5593012at2759"/>
<dbReference type="Gene3D" id="1.10.287.2620">
    <property type="match status" value="1"/>
</dbReference>
<evidence type="ECO:0000256" key="4">
    <source>
        <dbReference type="ARBA" id="ARBA00022701"/>
    </source>
</evidence>
<evidence type="ECO:0000313" key="16">
    <source>
        <dbReference type="EMBL" id="KOO25144.1"/>
    </source>
</evidence>
<evidence type="ECO:0000256" key="14">
    <source>
        <dbReference type="SAM" id="Coils"/>
    </source>
</evidence>
<dbReference type="FunFam" id="1.20.920.30:FF:000002">
    <property type="entry name" value="Dynein axonemal heavy chain 3"/>
    <property type="match status" value="1"/>
</dbReference>
<dbReference type="Pfam" id="PF17857">
    <property type="entry name" value="AAA_lid_1"/>
    <property type="match status" value="1"/>
</dbReference>
<evidence type="ECO:0000256" key="10">
    <source>
        <dbReference type="ARBA" id="ARBA00023069"/>
    </source>
</evidence>
<protein>
    <submittedName>
        <fullName evidence="16">Dynein heavy chain axonemal</fullName>
    </submittedName>
</protein>
<dbReference type="Gene3D" id="1.20.58.1120">
    <property type="match status" value="1"/>
</dbReference>
<comment type="subcellular location">
    <subcellularLocation>
        <location evidence="1">Cytoplasm</location>
        <location evidence="1">Cytoskeleton</location>
        <location evidence="1">Cilium axoneme</location>
    </subcellularLocation>
</comment>
<feature type="non-terminal residue" evidence="16">
    <location>
        <position position="2473"/>
    </location>
</feature>
<dbReference type="GO" id="GO:0007018">
    <property type="term" value="P:microtubule-based movement"/>
    <property type="evidence" value="ECO:0007669"/>
    <property type="project" value="InterPro"/>
</dbReference>
<dbReference type="GO" id="GO:0005874">
    <property type="term" value="C:microtubule"/>
    <property type="evidence" value="ECO:0007669"/>
    <property type="project" value="UniProtKB-KW"/>
</dbReference>
<keyword evidence="6" id="KW-0547">Nucleotide-binding</keyword>
<dbReference type="InterPro" id="IPR013602">
    <property type="entry name" value="Dynein_heavy_linker"/>
</dbReference>
<dbReference type="FunFam" id="3.40.50.300:FF:001328">
    <property type="entry name" value="Dynein heavy chain 6, axonemal"/>
    <property type="match status" value="1"/>
</dbReference>
<dbReference type="Gene3D" id="1.20.140.100">
    <property type="entry name" value="Dynein heavy chain, N-terminal domain 2"/>
    <property type="match status" value="1"/>
</dbReference>
<feature type="domain" description="EF-hand" evidence="15">
    <location>
        <begin position="2277"/>
        <end position="2312"/>
    </location>
</feature>
<name>A0A0M0JEX6_9EUKA</name>